<evidence type="ECO:0000313" key="3">
    <source>
        <dbReference type="Proteomes" id="UP001497457"/>
    </source>
</evidence>
<protein>
    <recommendedName>
        <fullName evidence="1">F-box domain-containing protein</fullName>
    </recommendedName>
</protein>
<dbReference type="InterPro" id="IPR001810">
    <property type="entry name" value="F-box_dom"/>
</dbReference>
<sequence>MARHAVPPPSPWALGLPPEIAAAVLRRLPSHADRVRFGAVCRPWRAVLVRHPAPPPLPWLALPDGTLFSFPVPAAFRFPAAAGYLGSCDDWLLFINGDGGGGYLLLNPFSGDTMRLPSLSRVRHVVGDGSAATTAAPLMGLTGDPPETSLRKMITCPRGVVAAIVGDGRRGRIAVCRPGTDWWVASAHDPWRKLRDIASYDGKVFAVDGDGDLYEAALGEDAHTGEPTAAWANGVIAVPARDRRAAAVRHLVVSGGRLLMVRRVLLRGGAAIKYKVSMADLASSRWVEVPSVGSDTTLFVGPWSSVARRVSSRRDMLGNRIHFLESTLSGGRAGAYDMSDGQTYPLLPPPLELKQHGGAPATWLFPREQDGALSLCNLPADVFGLVARRLSASERLSLRLVCRDCDAAVRGQWPPRRPPSAYLALPDGSIFTYPGLRSGRFHDCMNYRGAACGGYLLFYEDGGDGVLGLLRLTSPFTGRTRLLPSLLAMHARDDPIEVDGELPRRGTASTWTDADEVISVRKLVACGGGLVAALVGGEKYSKVAVCSLESFTWSCSAHDRWRRYEDLAFCGGRLYALTSAEDLVAFDVAVDVSAGGEAAITRVEMVILGGYATQHYGRDVHTARYLVTSRAGKLLMVRRAFPPEQEVVTPLTTPTTPPGKRVAVFRADLAASRQWVEMSHLGGEALFVGRLCSGAVRAATSAVRGDKVFFVQDDSADTPVPTERWRSRGRPSSHQAVAYDMRDGTIADVLPGKVWTDLPAPPTWLFPDRGCNNECI</sequence>
<dbReference type="SUPFAM" id="SSF81383">
    <property type="entry name" value="F-box domain"/>
    <property type="match status" value="1"/>
</dbReference>
<reference evidence="3" key="1">
    <citation type="submission" date="2024-06" db="EMBL/GenBank/DDBJ databases">
        <authorList>
            <person name="Ryan C."/>
        </authorList>
    </citation>
    <scope>NUCLEOTIDE SEQUENCE [LARGE SCALE GENOMIC DNA]</scope>
</reference>
<dbReference type="Gene3D" id="1.20.1280.50">
    <property type="match status" value="1"/>
</dbReference>
<reference evidence="2 3" key="2">
    <citation type="submission" date="2024-10" db="EMBL/GenBank/DDBJ databases">
        <authorList>
            <person name="Ryan C."/>
        </authorList>
    </citation>
    <scope>NUCLEOTIDE SEQUENCE [LARGE SCALE GENOMIC DNA]</scope>
</reference>
<dbReference type="InterPro" id="IPR005174">
    <property type="entry name" value="KIB1-4_b-propeller"/>
</dbReference>
<evidence type="ECO:0000313" key="2">
    <source>
        <dbReference type="EMBL" id="CAL5081868.1"/>
    </source>
</evidence>
<dbReference type="InterPro" id="IPR036047">
    <property type="entry name" value="F-box-like_dom_sf"/>
</dbReference>
<dbReference type="Pfam" id="PF12937">
    <property type="entry name" value="F-box-like"/>
    <property type="match status" value="1"/>
</dbReference>
<gene>
    <name evidence="2" type="ORF">URODEC1_LOCUS108932</name>
</gene>
<dbReference type="EMBL" id="OZ075117">
    <property type="protein sequence ID" value="CAL5081868.1"/>
    <property type="molecule type" value="Genomic_DNA"/>
</dbReference>
<dbReference type="Pfam" id="PF00646">
    <property type="entry name" value="F-box"/>
    <property type="match status" value="1"/>
</dbReference>
<name>A0ABC9FT87_9POAL</name>
<organism evidence="2 3">
    <name type="scientific">Urochloa decumbens</name>
    <dbReference type="NCBI Taxonomy" id="240449"/>
    <lineage>
        <taxon>Eukaryota</taxon>
        <taxon>Viridiplantae</taxon>
        <taxon>Streptophyta</taxon>
        <taxon>Embryophyta</taxon>
        <taxon>Tracheophyta</taxon>
        <taxon>Spermatophyta</taxon>
        <taxon>Magnoliopsida</taxon>
        <taxon>Liliopsida</taxon>
        <taxon>Poales</taxon>
        <taxon>Poaceae</taxon>
        <taxon>PACMAD clade</taxon>
        <taxon>Panicoideae</taxon>
        <taxon>Panicodae</taxon>
        <taxon>Paniceae</taxon>
        <taxon>Melinidinae</taxon>
        <taxon>Urochloa</taxon>
    </lineage>
</organism>
<feature type="domain" description="F-box" evidence="1">
    <location>
        <begin position="378"/>
        <end position="420"/>
    </location>
</feature>
<dbReference type="PANTHER" id="PTHR33110">
    <property type="entry name" value="F-BOX/KELCH-REPEAT PROTEIN-RELATED"/>
    <property type="match status" value="1"/>
</dbReference>
<evidence type="ECO:0000259" key="1">
    <source>
        <dbReference type="SMART" id="SM00256"/>
    </source>
</evidence>
<accession>A0ABC9FT87</accession>
<dbReference type="AlphaFoldDB" id="A0ABC9FT87"/>
<dbReference type="Proteomes" id="UP001497457">
    <property type="component" value="Chromosome 7b"/>
</dbReference>
<feature type="domain" description="F-box" evidence="1">
    <location>
        <begin position="16"/>
        <end position="57"/>
    </location>
</feature>
<keyword evidence="3" id="KW-1185">Reference proteome</keyword>
<dbReference type="PANTHER" id="PTHR33110:SF71">
    <property type="entry name" value="F-BOX_KELCH-REPEAT PROTEIN"/>
    <property type="match status" value="1"/>
</dbReference>
<dbReference type="Pfam" id="PF03478">
    <property type="entry name" value="Beta-prop_KIB1-4"/>
    <property type="match status" value="2"/>
</dbReference>
<dbReference type="SMART" id="SM00256">
    <property type="entry name" value="FBOX"/>
    <property type="match status" value="2"/>
</dbReference>
<proteinExistence type="predicted"/>